<gene>
    <name evidence="1" type="ORF">UFOVP330_17</name>
</gene>
<reference evidence="1" key="1">
    <citation type="submission" date="2020-04" db="EMBL/GenBank/DDBJ databases">
        <authorList>
            <person name="Chiriac C."/>
            <person name="Salcher M."/>
            <person name="Ghai R."/>
            <person name="Kavagutti S V."/>
        </authorList>
    </citation>
    <scope>NUCLEOTIDE SEQUENCE</scope>
</reference>
<sequence length="106" mass="11245">MSDDDLIRRGDVASVVRQTLVDAAHRNAGKSGNWPSAFFKAEDYASVAIAAMPAQGVAAETERCLGIVANRKGNGWEGAPAVHPYDRGYIAACDDIAAAIREGRNE</sequence>
<protein>
    <submittedName>
        <fullName evidence="1">Uncharacterized protein</fullName>
    </submittedName>
</protein>
<evidence type="ECO:0000313" key="1">
    <source>
        <dbReference type="EMBL" id="CAB4138367.1"/>
    </source>
</evidence>
<dbReference type="EMBL" id="LR796344">
    <property type="protein sequence ID" value="CAB4138367.1"/>
    <property type="molecule type" value="Genomic_DNA"/>
</dbReference>
<name>A0A6J5LZ64_9CAUD</name>
<organism evidence="1">
    <name type="scientific">uncultured Caudovirales phage</name>
    <dbReference type="NCBI Taxonomy" id="2100421"/>
    <lineage>
        <taxon>Viruses</taxon>
        <taxon>Duplodnaviria</taxon>
        <taxon>Heunggongvirae</taxon>
        <taxon>Uroviricota</taxon>
        <taxon>Caudoviricetes</taxon>
        <taxon>Peduoviridae</taxon>
        <taxon>Maltschvirus</taxon>
        <taxon>Maltschvirus maltsch</taxon>
    </lineage>
</organism>
<proteinExistence type="predicted"/>
<accession>A0A6J5LZ64</accession>